<dbReference type="PANTHER" id="PTHR30081">
    <property type="entry name" value="PROTEIN-EXPORT MEMBRANE PROTEIN SEC"/>
    <property type="match status" value="1"/>
</dbReference>
<feature type="transmembrane region" description="Helical" evidence="9">
    <location>
        <begin position="551"/>
        <end position="570"/>
    </location>
</feature>
<comment type="subunit">
    <text evidence="9">Part of the protein translocation apparatus. Forms a complex with SecF.</text>
</comment>
<evidence type="ECO:0000256" key="9">
    <source>
        <dbReference type="HAMAP-Rule" id="MF_01463"/>
    </source>
</evidence>
<feature type="transmembrane region" description="Helical" evidence="9">
    <location>
        <begin position="12"/>
        <end position="31"/>
    </location>
</feature>
<dbReference type="HAMAP" id="MF_01463_A">
    <property type="entry name" value="SecD_A"/>
    <property type="match status" value="1"/>
</dbReference>
<feature type="transmembrane region" description="Helical" evidence="9">
    <location>
        <begin position="521"/>
        <end position="545"/>
    </location>
</feature>
<keyword evidence="8 9" id="KW-0472">Membrane</keyword>
<gene>
    <name evidence="9 11" type="primary">secD</name>
    <name evidence="11" type="ORF">FBLENPID_00011</name>
</gene>
<evidence type="ECO:0000256" key="3">
    <source>
        <dbReference type="ARBA" id="ARBA00022475"/>
    </source>
</evidence>
<feature type="domain" description="Protein export membrane protein SecD/SecF C-terminal" evidence="10">
    <location>
        <begin position="412"/>
        <end position="564"/>
    </location>
</feature>
<evidence type="ECO:0000256" key="8">
    <source>
        <dbReference type="ARBA" id="ARBA00023136"/>
    </source>
</evidence>
<feature type="transmembrane region" description="Helical" evidence="9">
    <location>
        <begin position="480"/>
        <end position="500"/>
    </location>
</feature>
<comment type="subcellular location">
    <subcellularLocation>
        <location evidence="1 9">Cell membrane</location>
        <topology evidence="1 9">Multi-pass membrane protein</topology>
    </subcellularLocation>
</comment>
<evidence type="ECO:0000256" key="6">
    <source>
        <dbReference type="ARBA" id="ARBA00022989"/>
    </source>
</evidence>
<evidence type="ECO:0000313" key="11">
    <source>
        <dbReference type="EMBL" id="QNO51359.1"/>
    </source>
</evidence>
<dbReference type="Gene3D" id="1.20.1640.10">
    <property type="entry name" value="Multidrug efflux transporter AcrB transmembrane domain"/>
    <property type="match status" value="1"/>
</dbReference>
<evidence type="ECO:0000259" key="10">
    <source>
        <dbReference type="Pfam" id="PF02355"/>
    </source>
</evidence>
<keyword evidence="7 9" id="KW-0811">Translocation</keyword>
<comment type="similarity">
    <text evidence="9">Belongs to the SecD/SecF family. SecD subfamily.</text>
</comment>
<dbReference type="NCBIfam" id="NF006217">
    <property type="entry name" value="PRK08343.1-3"/>
    <property type="match status" value="1"/>
</dbReference>
<evidence type="ECO:0000256" key="4">
    <source>
        <dbReference type="ARBA" id="ARBA00022692"/>
    </source>
</evidence>
<dbReference type="InterPro" id="IPR024912">
    <property type="entry name" value="SecD_arc"/>
</dbReference>
<feature type="transmembrane region" description="Helical" evidence="9">
    <location>
        <begin position="427"/>
        <end position="445"/>
    </location>
</feature>
<reference evidence="11" key="1">
    <citation type="submission" date="2020-06" db="EMBL/GenBank/DDBJ databases">
        <title>Unique genomic features of the anaerobic methanotrophic archaea.</title>
        <authorList>
            <person name="Chadwick G.L."/>
            <person name="Skennerton C.T."/>
            <person name="Laso-Perez R."/>
            <person name="Leu A.O."/>
            <person name="Speth D.R."/>
            <person name="Yu H."/>
            <person name="Morgan-Lang C."/>
            <person name="Hatzenpichler R."/>
            <person name="Goudeau D."/>
            <person name="Malmstrom R."/>
            <person name="Brazelton W.J."/>
            <person name="Woyke T."/>
            <person name="Hallam S.J."/>
            <person name="Tyson G.W."/>
            <person name="Wegener G."/>
            <person name="Boetius A."/>
            <person name="Orphan V."/>
        </authorList>
    </citation>
    <scope>NUCLEOTIDE SEQUENCE</scope>
</reference>
<keyword evidence="3 9" id="KW-1003">Cell membrane</keyword>
<dbReference type="Gene3D" id="3.30.70.3400">
    <property type="match status" value="1"/>
</dbReference>
<proteinExistence type="inferred from homology"/>
<dbReference type="EMBL" id="MT631467">
    <property type="protein sequence ID" value="QNO51359.1"/>
    <property type="molecule type" value="Genomic_DNA"/>
</dbReference>
<dbReference type="Gene3D" id="3.30.1360.200">
    <property type="match status" value="1"/>
</dbReference>
<keyword evidence="2 9" id="KW-0813">Transport</keyword>
<dbReference type="InterPro" id="IPR022813">
    <property type="entry name" value="SecD/SecF_arch_bac"/>
</dbReference>
<keyword evidence="6 9" id="KW-1133">Transmembrane helix</keyword>
<dbReference type="PANTHER" id="PTHR30081:SF1">
    <property type="entry name" value="PROTEIN TRANSLOCASE SUBUNIT SECD"/>
    <property type="match status" value="1"/>
</dbReference>
<evidence type="ECO:0000256" key="1">
    <source>
        <dbReference type="ARBA" id="ARBA00004651"/>
    </source>
</evidence>
<feature type="transmembrane region" description="Helical" evidence="9">
    <location>
        <begin position="452"/>
        <end position="474"/>
    </location>
</feature>
<name>A0A7G9YTM5_9EURY</name>
<accession>A0A7G9YTM5</accession>
<evidence type="ECO:0000256" key="5">
    <source>
        <dbReference type="ARBA" id="ARBA00022927"/>
    </source>
</evidence>
<dbReference type="GO" id="GO:0065002">
    <property type="term" value="P:intracellular protein transmembrane transport"/>
    <property type="evidence" value="ECO:0007669"/>
    <property type="project" value="UniProtKB-UniRule"/>
</dbReference>
<dbReference type="GO" id="GO:0006605">
    <property type="term" value="P:protein targeting"/>
    <property type="evidence" value="ECO:0007669"/>
    <property type="project" value="UniProtKB-UniRule"/>
</dbReference>
<protein>
    <recommendedName>
        <fullName evidence="9">Protein-export membrane protein SecD</fullName>
    </recommendedName>
</protein>
<dbReference type="SUPFAM" id="SSF82866">
    <property type="entry name" value="Multidrug efflux transporter AcrB transmembrane domain"/>
    <property type="match status" value="1"/>
</dbReference>
<comment type="function">
    <text evidence="9">Involved in protein export.</text>
</comment>
<organism evidence="11">
    <name type="scientific">Candidatus Methanophagaceae archaeon ANME-1 ERB6</name>
    <dbReference type="NCBI Taxonomy" id="2759912"/>
    <lineage>
        <taxon>Archaea</taxon>
        <taxon>Methanobacteriati</taxon>
        <taxon>Methanobacteriota</taxon>
        <taxon>Stenosarchaea group</taxon>
        <taxon>Methanomicrobia</taxon>
        <taxon>Candidatus Methanophagales</taxon>
        <taxon>Candidatus Methanophagaceae</taxon>
    </lineage>
</organism>
<evidence type="ECO:0000256" key="2">
    <source>
        <dbReference type="ARBA" id="ARBA00022448"/>
    </source>
</evidence>
<dbReference type="Pfam" id="PF02355">
    <property type="entry name" value="SecD_SecF_C"/>
    <property type="match status" value="1"/>
</dbReference>
<dbReference type="InterPro" id="IPR048634">
    <property type="entry name" value="SecD_SecF_C"/>
</dbReference>
<evidence type="ECO:0000256" key="7">
    <source>
        <dbReference type="ARBA" id="ARBA00023010"/>
    </source>
</evidence>
<keyword evidence="4 9" id="KW-0812">Transmembrane</keyword>
<dbReference type="GO" id="GO:0005886">
    <property type="term" value="C:plasma membrane"/>
    <property type="evidence" value="ECO:0007669"/>
    <property type="project" value="UniProtKB-SubCell"/>
</dbReference>
<sequence>MKKGEKGLLGDIRVMAVLLCVFAALVVIYVYPPPPVTAKINADIGEGAVSSFLKKELGAEVNYRGEGIYEIRPGVSKERLSGALIGINGSIAKKADGEPFFSGAGINGNLRYGLDLWGGSSLQLKLEGTLVRITAVNESAVADFLEKELDTKVSYYKTGDEGVYEYEIRKSVTKEQLSEVLRGINADIAKKPNGEDFFEDAVTPTTRDETRRIIETKINMLGLASTTIRTVGDNLMIIDLAGIDIRTARDMVGKPGKFEIRIQTNGTGGDIAKGQRLEEIENITAHVMYGSAGIESVGTTPTSEIRKWQGEEFEEWGAPFALNEEGATALRDSAIASGAVDNPEDHELAMLLDNVVVYSAPIANEACKKLKEGVIYWWIANTGPEEEGRKKARELIIHLKAGALPVNVDIIGSGEVPAYLGAKFKKGALIAGLLALISVTLVVFLRYREPKIVLPMFFALFSEVILILGFAALIHWQLDLPSIAGIIAVIGTGVDQLVIITDEVLSGGRSSTKMYRKRIDFAFGIIFVSATTTIVAMSAIAFMALGTLRGFAIVIIVGLLFGVFITRPAYARVIETIV</sequence>
<dbReference type="AlphaFoldDB" id="A0A7G9YTM5"/>
<keyword evidence="5 9" id="KW-0653">Protein transport</keyword>